<gene>
    <name evidence="7" type="ORF">ENS31_04710</name>
</gene>
<keyword evidence="4 6" id="KW-1133">Transmembrane helix</keyword>
<dbReference type="GO" id="GO:0005886">
    <property type="term" value="C:plasma membrane"/>
    <property type="evidence" value="ECO:0007669"/>
    <property type="project" value="TreeGrafter"/>
</dbReference>
<feature type="transmembrane region" description="Helical" evidence="6">
    <location>
        <begin position="234"/>
        <end position="251"/>
    </location>
</feature>
<evidence type="ECO:0000256" key="4">
    <source>
        <dbReference type="ARBA" id="ARBA00022989"/>
    </source>
</evidence>
<dbReference type="GO" id="GO:0016765">
    <property type="term" value="F:transferase activity, transferring alkyl or aryl (other than methyl) groups"/>
    <property type="evidence" value="ECO:0007669"/>
    <property type="project" value="InterPro"/>
</dbReference>
<dbReference type="NCBIfam" id="NF008977">
    <property type="entry name" value="PRK12324.1-2"/>
    <property type="match status" value="1"/>
</dbReference>
<dbReference type="CDD" id="cd13963">
    <property type="entry name" value="PT_UbiA_2"/>
    <property type="match status" value="1"/>
</dbReference>
<sequence length="291" mass="33235">MIKYYLKLIRVPQWIKNFFVFVPLLFSLHLFDKDYFLLSLKAFIVFSLASSFVYVVNDIIDIEADRAHPKKKNRPLASGKISKSSAIILAIVLLAVVLSSYFFFNYQFVSFLYAFLILNILYSFYLKHIVILDIFSIAAGFSIRVLAGAAVIEVPVSSWLILTTMFISLFLGVMKRHSELVQVADNNKSTRKVLAEYSTNFTNQMATVAASGVIICYALYTVSQRTVSVFNTENLIYTTPFVVFGIFRYMYLEYQNNQGENTTQVMMTDIPMILTVISYAIVTVLIIYKII</sequence>
<evidence type="ECO:0000256" key="6">
    <source>
        <dbReference type="SAM" id="Phobius"/>
    </source>
</evidence>
<dbReference type="Gene3D" id="1.10.357.140">
    <property type="entry name" value="UbiA prenyltransferase"/>
    <property type="match status" value="1"/>
</dbReference>
<feature type="transmembrane region" description="Helical" evidence="6">
    <location>
        <begin position="272"/>
        <end position="290"/>
    </location>
</feature>
<comment type="subcellular location">
    <subcellularLocation>
        <location evidence="1">Membrane</location>
        <topology evidence="1">Multi-pass membrane protein</topology>
    </subcellularLocation>
</comment>
<dbReference type="InterPro" id="IPR000537">
    <property type="entry name" value="UbiA_prenyltransferase"/>
</dbReference>
<feature type="transmembrane region" description="Helical" evidence="6">
    <location>
        <begin position="14"/>
        <end position="31"/>
    </location>
</feature>
<organism evidence="7">
    <name type="scientific">Ignavibacterium album</name>
    <dbReference type="NCBI Taxonomy" id="591197"/>
    <lineage>
        <taxon>Bacteria</taxon>
        <taxon>Pseudomonadati</taxon>
        <taxon>Ignavibacteriota</taxon>
        <taxon>Ignavibacteria</taxon>
        <taxon>Ignavibacteriales</taxon>
        <taxon>Ignavibacteriaceae</taxon>
        <taxon>Ignavibacterium</taxon>
    </lineage>
</organism>
<comment type="caution">
    <text evidence="7">The sequence shown here is derived from an EMBL/GenBank/DDBJ whole genome shotgun (WGS) entry which is preliminary data.</text>
</comment>
<feature type="transmembrane region" description="Helical" evidence="6">
    <location>
        <begin position="37"/>
        <end position="60"/>
    </location>
</feature>
<keyword evidence="3 6" id="KW-0812">Transmembrane</keyword>
<feature type="transmembrane region" description="Helical" evidence="6">
    <location>
        <begin position="201"/>
        <end position="222"/>
    </location>
</feature>
<evidence type="ECO:0000256" key="3">
    <source>
        <dbReference type="ARBA" id="ARBA00022692"/>
    </source>
</evidence>
<dbReference type="InterPro" id="IPR039653">
    <property type="entry name" value="Prenyltransferase"/>
</dbReference>
<evidence type="ECO:0000313" key="7">
    <source>
        <dbReference type="EMBL" id="HFI90819.1"/>
    </source>
</evidence>
<proteinExistence type="predicted"/>
<evidence type="ECO:0000256" key="1">
    <source>
        <dbReference type="ARBA" id="ARBA00004141"/>
    </source>
</evidence>
<dbReference type="EC" id="2.4.2.45" evidence="7"/>
<feature type="transmembrane region" description="Helical" evidence="6">
    <location>
        <begin position="81"/>
        <end position="102"/>
    </location>
</feature>
<dbReference type="PANTHER" id="PTHR11048:SF5">
    <property type="entry name" value="DECAPRENYL-PHOSPHATE PHOSPHORIBOSYLTRANSFERASE"/>
    <property type="match status" value="1"/>
</dbReference>
<keyword evidence="7" id="KW-0808">Transferase</keyword>
<accession>A0A7V2ZIU3</accession>
<dbReference type="AlphaFoldDB" id="A0A7V2ZIU3"/>
<name>A0A7V2ZIU3_9BACT</name>
<dbReference type="GO" id="GO:0016757">
    <property type="term" value="F:glycosyltransferase activity"/>
    <property type="evidence" value="ECO:0007669"/>
    <property type="project" value="UniProtKB-KW"/>
</dbReference>
<evidence type="ECO:0000256" key="5">
    <source>
        <dbReference type="ARBA" id="ARBA00023136"/>
    </source>
</evidence>
<feature type="transmembrane region" description="Helical" evidence="6">
    <location>
        <begin position="108"/>
        <end position="125"/>
    </location>
</feature>
<keyword evidence="2" id="KW-1003">Cell membrane</keyword>
<dbReference type="Pfam" id="PF01040">
    <property type="entry name" value="UbiA"/>
    <property type="match status" value="1"/>
</dbReference>
<dbReference type="PANTHER" id="PTHR11048">
    <property type="entry name" value="PRENYLTRANSFERASES"/>
    <property type="match status" value="1"/>
</dbReference>
<evidence type="ECO:0000256" key="2">
    <source>
        <dbReference type="ARBA" id="ARBA00022475"/>
    </source>
</evidence>
<protein>
    <submittedName>
        <fullName evidence="7">Decaprenyl-phosphate phosphoribosyltransferase</fullName>
        <ecNumber evidence="7">2.4.2.45</ecNumber>
    </submittedName>
</protein>
<dbReference type="EMBL" id="DSUJ01000008">
    <property type="protein sequence ID" value="HFI90819.1"/>
    <property type="molecule type" value="Genomic_DNA"/>
</dbReference>
<keyword evidence="5 6" id="KW-0472">Membrane</keyword>
<dbReference type="GO" id="GO:0009247">
    <property type="term" value="P:glycolipid biosynthetic process"/>
    <property type="evidence" value="ECO:0007669"/>
    <property type="project" value="TreeGrafter"/>
</dbReference>
<keyword evidence="7" id="KW-0328">Glycosyltransferase</keyword>
<dbReference type="InterPro" id="IPR044878">
    <property type="entry name" value="UbiA_sf"/>
</dbReference>
<reference evidence="7" key="1">
    <citation type="journal article" date="2020" name="mSystems">
        <title>Genome- and Community-Level Interaction Insights into Carbon Utilization and Element Cycling Functions of Hydrothermarchaeota in Hydrothermal Sediment.</title>
        <authorList>
            <person name="Zhou Z."/>
            <person name="Liu Y."/>
            <person name="Xu W."/>
            <person name="Pan J."/>
            <person name="Luo Z.H."/>
            <person name="Li M."/>
        </authorList>
    </citation>
    <scope>NUCLEOTIDE SEQUENCE [LARGE SCALE GENOMIC DNA]</scope>
    <source>
        <strain evidence="7">SpSt-479</strain>
    </source>
</reference>